<keyword evidence="2" id="KW-1185">Reference proteome</keyword>
<reference evidence="3" key="1">
    <citation type="submission" date="2025-08" db="UniProtKB">
        <authorList>
            <consortium name="RefSeq"/>
        </authorList>
    </citation>
    <scope>IDENTIFICATION</scope>
</reference>
<organism evidence="2 3">
    <name type="scientific">Odobenus rosmarus divergens</name>
    <name type="common">Pacific walrus</name>
    <dbReference type="NCBI Taxonomy" id="9708"/>
    <lineage>
        <taxon>Eukaryota</taxon>
        <taxon>Metazoa</taxon>
        <taxon>Chordata</taxon>
        <taxon>Craniata</taxon>
        <taxon>Vertebrata</taxon>
        <taxon>Euteleostomi</taxon>
        <taxon>Mammalia</taxon>
        <taxon>Eutheria</taxon>
        <taxon>Laurasiatheria</taxon>
        <taxon>Carnivora</taxon>
        <taxon>Caniformia</taxon>
        <taxon>Pinnipedia</taxon>
        <taxon>Odobenidae</taxon>
        <taxon>Odobenus</taxon>
    </lineage>
</organism>
<dbReference type="AlphaFoldDB" id="A0A2U3VL63"/>
<dbReference type="KEGG" id="oro:101367420"/>
<dbReference type="STRING" id="9708.A0A2U3VL63"/>
<dbReference type="GeneID" id="101367420"/>
<sequence length="290" mass="30987">MAWDQPGAQGERQQAQTQDWEVAGGPQGWAESGGLSEGLSQTAHLGNSMTGLSVTDVFPASCLVLTTLLYRPLATSASSEDRYCLPPPGPSGKGRGCCEDFPGQGPTLAQKSGLRGWGLGVQAQRRCREPPQAAGPEAPRPLEAELDPGEERADCSPSGVRRVGGRGTRGAQVWPAPTASLSPQVCEPPESRCPNRQWSVSIDERRRLATQGGWEEPGTGGPPLYCRDIAQLVAQLVSEDVDKDVLLPHPLRSSESANAFHAFLARSAPFWQTVTLEAQDSRSPPFQEPT</sequence>
<evidence type="ECO:0000313" key="2">
    <source>
        <dbReference type="Proteomes" id="UP000245340"/>
    </source>
</evidence>
<dbReference type="InParanoid" id="A0A2U3VL63"/>
<feature type="region of interest" description="Disordered" evidence="1">
    <location>
        <begin position="125"/>
        <end position="196"/>
    </location>
</feature>
<dbReference type="RefSeq" id="XP_004395689.1">
    <property type="nucleotide sequence ID" value="XM_004395632.1"/>
</dbReference>
<protein>
    <submittedName>
        <fullName evidence="3">Testis-expressed sequence 22 protein</fullName>
    </submittedName>
</protein>
<dbReference type="Proteomes" id="UP000245340">
    <property type="component" value="Unplaced"/>
</dbReference>
<evidence type="ECO:0000313" key="3">
    <source>
        <dbReference type="RefSeq" id="XP_004395689.1"/>
    </source>
</evidence>
<proteinExistence type="predicted"/>
<name>A0A2U3VL63_ODORO</name>
<dbReference type="CTD" id="647310"/>
<gene>
    <name evidence="3" type="primary">TEX22</name>
</gene>
<accession>A0A2U3VL63</accession>
<evidence type="ECO:0000256" key="1">
    <source>
        <dbReference type="SAM" id="MobiDB-lite"/>
    </source>
</evidence>
<dbReference type="OrthoDB" id="9836523at2759"/>
<feature type="region of interest" description="Disordered" evidence="1">
    <location>
        <begin position="1"/>
        <end position="39"/>
    </location>
</feature>